<keyword evidence="4" id="KW-1185">Reference proteome</keyword>
<protein>
    <recommendedName>
        <fullName evidence="5">UsfY protein</fullName>
    </recommendedName>
</protein>
<dbReference type="RefSeq" id="WP_228460938.1">
    <property type="nucleotide sequence ID" value="NZ_BJOU01000011.1"/>
</dbReference>
<keyword evidence="2" id="KW-0472">Membrane</keyword>
<dbReference type="EMBL" id="BJOU01000011">
    <property type="protein sequence ID" value="GED98917.1"/>
    <property type="molecule type" value="Genomic_DNA"/>
</dbReference>
<name>A0A7I9V0F1_9ACTN</name>
<evidence type="ECO:0008006" key="5">
    <source>
        <dbReference type="Google" id="ProtNLM"/>
    </source>
</evidence>
<accession>A0A7I9V0F1</accession>
<comment type="caution">
    <text evidence="3">The sequence shown here is derived from an EMBL/GenBank/DDBJ whole genome shotgun (WGS) entry which is preliminary data.</text>
</comment>
<evidence type="ECO:0000313" key="4">
    <source>
        <dbReference type="Proteomes" id="UP000444980"/>
    </source>
</evidence>
<keyword evidence="2" id="KW-0812">Transmembrane</keyword>
<feature type="transmembrane region" description="Helical" evidence="2">
    <location>
        <begin position="20"/>
        <end position="39"/>
    </location>
</feature>
<evidence type="ECO:0000313" key="3">
    <source>
        <dbReference type="EMBL" id="GED98917.1"/>
    </source>
</evidence>
<feature type="transmembrane region" description="Helical" evidence="2">
    <location>
        <begin position="45"/>
        <end position="65"/>
    </location>
</feature>
<gene>
    <name evidence="3" type="ORF">nbrc107697_29560</name>
</gene>
<evidence type="ECO:0000256" key="1">
    <source>
        <dbReference type="SAM" id="MobiDB-lite"/>
    </source>
</evidence>
<organism evidence="3 4">
    <name type="scientific">Gordonia crocea</name>
    <dbReference type="NCBI Taxonomy" id="589162"/>
    <lineage>
        <taxon>Bacteria</taxon>
        <taxon>Bacillati</taxon>
        <taxon>Actinomycetota</taxon>
        <taxon>Actinomycetes</taxon>
        <taxon>Mycobacteriales</taxon>
        <taxon>Gordoniaceae</taxon>
        <taxon>Gordonia</taxon>
    </lineage>
</organism>
<dbReference type="Proteomes" id="UP000444980">
    <property type="component" value="Unassembled WGS sequence"/>
</dbReference>
<keyword evidence="2" id="KW-1133">Transmembrane helix</keyword>
<feature type="compositionally biased region" description="Basic and acidic residues" evidence="1">
    <location>
        <begin position="85"/>
        <end position="96"/>
    </location>
</feature>
<feature type="region of interest" description="Disordered" evidence="1">
    <location>
        <begin position="73"/>
        <end position="96"/>
    </location>
</feature>
<sequence>MTTTHVVHHHESHGNHPLSVAAFCLMLAGIGCAGTWLVLLASGHAAALIFGIAAVVLFLGAITAFRMVTTHSAHGPLQPENTETETGRYLDEYRHA</sequence>
<reference evidence="4" key="1">
    <citation type="submission" date="2019-06" db="EMBL/GenBank/DDBJ databases">
        <title>Gordonia isolated from sludge of a wastewater treatment plant.</title>
        <authorList>
            <person name="Tamura T."/>
            <person name="Aoyama K."/>
            <person name="Kang Y."/>
            <person name="Saito S."/>
            <person name="Akiyama N."/>
            <person name="Yazawa K."/>
            <person name="Gonoi T."/>
            <person name="Mikami Y."/>
        </authorList>
    </citation>
    <scope>NUCLEOTIDE SEQUENCE [LARGE SCALE GENOMIC DNA]</scope>
    <source>
        <strain evidence="4">NBRC 107697</strain>
    </source>
</reference>
<proteinExistence type="predicted"/>
<dbReference type="AlphaFoldDB" id="A0A7I9V0F1"/>
<evidence type="ECO:0000256" key="2">
    <source>
        <dbReference type="SAM" id="Phobius"/>
    </source>
</evidence>